<geneLocation type="plasmid" evidence="2 4">
    <name>pYekat-1-lp18-2</name>
</geneLocation>
<reference evidence="3" key="2">
    <citation type="submission" date="2022-12" db="EMBL/GenBank/DDBJ databases">
        <title>B. miyamotoi WGS.</title>
        <authorList>
            <person name="Kuleshov K.V."/>
            <person name="Hoornstra D."/>
            <person name="Hovius J.W."/>
            <person name="Platonov A.E."/>
            <person name="Telford S.R. III."/>
        </authorList>
    </citation>
    <scope>NUCLEOTIDE SEQUENCE</scope>
    <source>
        <strain evidence="3">Yekat-76</strain>
        <plasmid evidence="3">pYekat-76-lp18-2</plasmid>
    </source>
</reference>
<geneLocation type="plasmid" evidence="3 5">
    <name>pYekat-76-lp18-2</name>
</geneLocation>
<gene>
    <name evidence="2" type="ORF">CNO13_05930</name>
    <name evidence="3" type="ORF">EZU67_004865</name>
</gene>
<keyword evidence="3" id="KW-0614">Plasmid</keyword>
<keyword evidence="4" id="KW-1185">Reference proteome</keyword>
<dbReference type="AlphaFoldDB" id="A0AAQ3HFZ7"/>
<sequence length="332" mass="38607">MNISKKLKLCLILLAIISCNNNELSKYNNKDKLKRALSKTDKINTSKIETNTNIKELSALPIKKIEENSKNNPEPFPPTTKKEERGNIDFSNLSRSGDSHQEKLLTPFDYLENMVKKARQKLKDEGKEFDSSEIETNIPFDKIQDAFIKTKKERQHIYASLGYNIQLINNLGKILNAGYLTITREKNYTYTDYKLVRKLFKILYGVTKNIDLVVNTYLKENNLNTINKKAHIEETNFINLMLNQILEERNNLIPKIINSMSILFDKIKISNNTTEVKNYDIITREKISSKIRDEHIKIITAIVHDEEINQSFNDIEELQENIANLLRDIAKR</sequence>
<accession>A0AAQ3HFZ7</accession>
<dbReference type="RefSeq" id="WP_025444419.1">
    <property type="nucleotide sequence ID" value="NZ_CP024219.2"/>
</dbReference>
<evidence type="ECO:0000313" key="2">
    <source>
        <dbReference type="EMBL" id="ATQ16687.1"/>
    </source>
</evidence>
<evidence type="ECO:0000313" key="5">
    <source>
        <dbReference type="Proteomes" id="UP000291995"/>
    </source>
</evidence>
<dbReference type="PROSITE" id="PS51257">
    <property type="entry name" value="PROKAR_LIPOPROTEIN"/>
    <property type="match status" value="1"/>
</dbReference>
<proteinExistence type="predicted"/>
<evidence type="ECO:0000313" key="4">
    <source>
        <dbReference type="Proteomes" id="UP000230633"/>
    </source>
</evidence>
<feature type="region of interest" description="Disordered" evidence="1">
    <location>
        <begin position="64"/>
        <end position="99"/>
    </location>
</feature>
<dbReference type="EMBL" id="CP024341">
    <property type="protein sequence ID" value="ATQ16687.1"/>
    <property type="molecule type" value="Genomic_DNA"/>
</dbReference>
<protein>
    <submittedName>
        <fullName evidence="3">Uncharacterized protein</fullName>
    </submittedName>
</protein>
<reference evidence="4" key="1">
    <citation type="submission" date="2017-10" db="EMBL/GenBank/DDBJ databases">
        <title>Whole genome sequencing of Borrelia miyamotoi strains isolated at the Russian territory.</title>
        <authorList>
            <person name="Kuleshov K.V."/>
            <person name="Platonov A.E."/>
            <person name="Goptar I.A."/>
            <person name="Shipulin G.A."/>
            <person name="Markelov M.L."/>
            <person name="Koetsveld J."/>
            <person name="Kolyasnikova N.M."/>
            <person name="Sarksyan D.S."/>
            <person name="Toporkova M.G."/>
            <person name="Hovius J.W."/>
        </authorList>
    </citation>
    <scope>NUCLEOTIDE SEQUENCE [LARGE SCALE GENOMIC DNA]</scope>
    <source>
        <strain evidence="4">Yekat-1</strain>
        <plasmid evidence="4">pYekat-1-lp18-2</plasmid>
    </source>
</reference>
<reference evidence="2" key="3">
    <citation type="submission" date="2022-12" db="EMBL/GenBank/DDBJ databases">
        <title>Whole genome sequencing of Borrelia miyamotoi strains isolated at the Russian territory.</title>
        <authorList>
            <person name="Kuleshov K.V."/>
            <person name="Platonov A.E."/>
            <person name="Goptar I.A."/>
            <person name="Shipulin G.A."/>
            <person name="Markelov M.L."/>
            <person name="Koetsveld J."/>
            <person name="Kolyasnikova N.M."/>
            <person name="Sarksyan D.S."/>
            <person name="Toporkova M.G."/>
            <person name="Hovius J.W."/>
        </authorList>
    </citation>
    <scope>NUCLEOTIDE SEQUENCE</scope>
    <source>
        <strain evidence="2">Yekat-1</strain>
        <plasmid evidence="2">pYekat-1-lp18-2</plasmid>
    </source>
</reference>
<dbReference type="EMBL" id="CP117148">
    <property type="protein sequence ID" value="WEG86433.1"/>
    <property type="molecule type" value="Genomic_DNA"/>
</dbReference>
<evidence type="ECO:0000313" key="3">
    <source>
        <dbReference type="EMBL" id="WEG86433.1"/>
    </source>
</evidence>
<name>A0AAQ3HFZ7_9SPIR</name>
<organism evidence="3 5">
    <name type="scientific">Borrelia miyamotoi</name>
    <dbReference type="NCBI Taxonomy" id="47466"/>
    <lineage>
        <taxon>Bacteria</taxon>
        <taxon>Pseudomonadati</taxon>
        <taxon>Spirochaetota</taxon>
        <taxon>Spirochaetia</taxon>
        <taxon>Spirochaetales</taxon>
        <taxon>Borreliaceae</taxon>
        <taxon>Borrelia</taxon>
    </lineage>
</organism>
<dbReference type="Proteomes" id="UP000230633">
    <property type="component" value="Plasmid pYekat-1-lp18-2"/>
</dbReference>
<dbReference type="Proteomes" id="UP000291995">
    <property type="component" value="Plasmid pYekat-76-lp18-2"/>
</dbReference>
<evidence type="ECO:0000256" key="1">
    <source>
        <dbReference type="SAM" id="MobiDB-lite"/>
    </source>
</evidence>